<dbReference type="EMBL" id="CP031367">
    <property type="protein sequence ID" value="AXK48195.1"/>
    <property type="molecule type" value="Genomic_DNA"/>
</dbReference>
<keyword evidence="1" id="KW-0812">Transmembrane</keyword>
<gene>
    <name evidence="2" type="ORF">ATR_0310</name>
    <name evidence="3" type="ORF">CRU87_01160</name>
</gene>
<name>A0AAD0VLS7_9BACT</name>
<evidence type="ECO:0000313" key="5">
    <source>
        <dbReference type="Proteomes" id="UP000289132"/>
    </source>
</evidence>
<feature type="transmembrane region" description="Helical" evidence="1">
    <location>
        <begin position="58"/>
        <end position="80"/>
    </location>
</feature>
<dbReference type="Proteomes" id="UP000289132">
    <property type="component" value="Unassembled WGS sequence"/>
</dbReference>
<dbReference type="Proteomes" id="UP000254504">
    <property type="component" value="Chromosome"/>
</dbReference>
<dbReference type="RefSeq" id="WP_115427739.1">
    <property type="nucleotide sequence ID" value="NZ_CP031367.1"/>
</dbReference>
<reference evidence="3 5" key="1">
    <citation type="submission" date="2017-10" db="EMBL/GenBank/DDBJ databases">
        <title>Genomics of the genus Arcobacter.</title>
        <authorList>
            <person name="Perez-Cataluna A."/>
            <person name="Figueras M.J."/>
        </authorList>
    </citation>
    <scope>NUCLEOTIDE SEQUENCE [LARGE SCALE GENOMIC DNA]</scope>
    <source>
        <strain evidence="3 5">LMG 25534</strain>
    </source>
</reference>
<reference evidence="2 4" key="2">
    <citation type="submission" date="2018-07" db="EMBL/GenBank/DDBJ databases">
        <title>Complete genome of the Arcobacter trophiarum type strain LMG 25534.</title>
        <authorList>
            <person name="Miller W.G."/>
            <person name="Yee E."/>
        </authorList>
    </citation>
    <scope>NUCLEOTIDE SEQUENCE [LARGE SCALE GENOMIC DNA]</scope>
    <source>
        <strain evidence="2 4">LMG 25534</strain>
    </source>
</reference>
<sequence>MTEFFLEHSKLILFFHLLSVVIWIGGMIVIRFSVHYSFFKIDDVKTRLERILENLKKFFYMVIICILAIYITAILMHIGLGLKANFIAILKEIILLIMTFIFIKIFIQRYKAAKFFKNSEYILAKKELEPIAKYLIPINIAFGLVEIYLGIALRGF</sequence>
<organism evidence="2 4">
    <name type="scientific">Aliarcobacter trophiarum LMG 25534</name>
    <dbReference type="NCBI Taxonomy" id="1032241"/>
    <lineage>
        <taxon>Bacteria</taxon>
        <taxon>Pseudomonadati</taxon>
        <taxon>Campylobacterota</taxon>
        <taxon>Epsilonproteobacteria</taxon>
        <taxon>Campylobacterales</taxon>
        <taxon>Arcobacteraceae</taxon>
        <taxon>Aliarcobacter</taxon>
    </lineage>
</organism>
<dbReference type="KEGG" id="atp:ATR_0310"/>
<feature type="transmembrane region" description="Helical" evidence="1">
    <location>
        <begin position="12"/>
        <end position="38"/>
    </location>
</feature>
<keyword evidence="1" id="KW-1133">Transmembrane helix</keyword>
<proteinExistence type="predicted"/>
<dbReference type="AlphaFoldDB" id="A0AAD0VLS7"/>
<keyword evidence="1" id="KW-0472">Membrane</keyword>
<evidence type="ECO:0000256" key="1">
    <source>
        <dbReference type="SAM" id="Phobius"/>
    </source>
</evidence>
<evidence type="ECO:0000313" key="3">
    <source>
        <dbReference type="EMBL" id="RXJ93129.1"/>
    </source>
</evidence>
<protein>
    <submittedName>
        <fullName evidence="2">Membrane protein</fullName>
    </submittedName>
</protein>
<evidence type="ECO:0000313" key="4">
    <source>
        <dbReference type="Proteomes" id="UP000254504"/>
    </source>
</evidence>
<feature type="transmembrane region" description="Helical" evidence="1">
    <location>
        <begin position="86"/>
        <end position="107"/>
    </location>
</feature>
<dbReference type="EMBL" id="PDKD01000001">
    <property type="protein sequence ID" value="RXJ93129.1"/>
    <property type="molecule type" value="Genomic_DNA"/>
</dbReference>
<keyword evidence="5" id="KW-1185">Reference proteome</keyword>
<evidence type="ECO:0000313" key="2">
    <source>
        <dbReference type="EMBL" id="AXK48195.1"/>
    </source>
</evidence>
<feature type="transmembrane region" description="Helical" evidence="1">
    <location>
        <begin position="134"/>
        <end position="153"/>
    </location>
</feature>
<accession>A0AAD0VLS7</accession>